<organism evidence="1 2">
    <name type="scientific">Parabacteroides merdae</name>
    <dbReference type="NCBI Taxonomy" id="46503"/>
    <lineage>
        <taxon>Bacteria</taxon>
        <taxon>Pseudomonadati</taxon>
        <taxon>Bacteroidota</taxon>
        <taxon>Bacteroidia</taxon>
        <taxon>Bacteroidales</taxon>
        <taxon>Tannerellaceae</taxon>
        <taxon>Parabacteroides</taxon>
    </lineage>
</organism>
<accession>A0AA37NBV3</accession>
<proteinExistence type="predicted"/>
<name>A0AA37NBV3_9BACT</name>
<evidence type="ECO:0000313" key="1">
    <source>
        <dbReference type="EMBL" id="GKH70192.1"/>
    </source>
</evidence>
<reference evidence="1" key="1">
    <citation type="submission" date="2022-01" db="EMBL/GenBank/DDBJ databases">
        <title>Novel bile acid biosynthetic pathways are enriched in the microbiome of centenarians.</title>
        <authorList>
            <person name="Sato Y."/>
            <person name="Atarashi K."/>
            <person name="Plichta R.D."/>
            <person name="Arai Y."/>
            <person name="Sasajima S."/>
            <person name="Kearney M.S."/>
            <person name="Suda W."/>
            <person name="Takeshita K."/>
            <person name="Sasaki T."/>
            <person name="Okamoto S."/>
            <person name="Skelly N.A."/>
            <person name="Okamura Y."/>
            <person name="Vlamakis H."/>
            <person name="Li Y."/>
            <person name="Tanoue T."/>
            <person name="Takei H."/>
            <person name="Nittono H."/>
            <person name="Narushima S."/>
            <person name="Irie J."/>
            <person name="Itoh H."/>
            <person name="Moriya K."/>
            <person name="Sugiura Y."/>
            <person name="Suematsu M."/>
            <person name="Moritoki N."/>
            <person name="Shibata S."/>
            <person name="Littman R.D."/>
            <person name="Fischbach A.M."/>
            <person name="Uwamino Y."/>
            <person name="Inoue T."/>
            <person name="Honda A."/>
            <person name="Hattori M."/>
            <person name="Murai T."/>
            <person name="Xavier J.R."/>
            <person name="Hirose N."/>
            <person name="Honda K."/>
        </authorList>
    </citation>
    <scope>NUCLEOTIDE SEQUENCE</scope>
    <source>
        <strain evidence="1">CE91-St3</strain>
    </source>
</reference>
<dbReference type="RefSeq" id="WP_244063607.1">
    <property type="nucleotide sequence ID" value="NZ_BQNZ01000001.1"/>
</dbReference>
<protein>
    <submittedName>
        <fullName evidence="1">Uncharacterized protein</fullName>
    </submittedName>
</protein>
<comment type="caution">
    <text evidence="1">The sequence shown here is derived from an EMBL/GenBank/DDBJ whole genome shotgun (WGS) entry which is preliminary data.</text>
</comment>
<gene>
    <name evidence="1" type="ORF">CE91St3_00550</name>
</gene>
<dbReference type="EMBL" id="BQNZ01000001">
    <property type="protein sequence ID" value="GKH70192.1"/>
    <property type="molecule type" value="Genomic_DNA"/>
</dbReference>
<evidence type="ECO:0000313" key="2">
    <source>
        <dbReference type="Proteomes" id="UP001055114"/>
    </source>
</evidence>
<dbReference type="AlphaFoldDB" id="A0AA37NBV3"/>
<sequence length="260" mass="28525">MKRHVQEPGVRKWSGNDLLELQGEGLTIADGFFSQYGNCVICGCQVKANSIAAGLVSIGGMVLPLQAVETVEVFPVYLVKGEEHVQREYADDVVRDIAVKYFAKVVQAKPEDGDYIEIPETGASTFFDKINAVWLTNILKQLGDLEKADKTLSEAIELLKQADTEAGKRITALEKKMPSYLDHIPTVNDDGYDIGVEVWTVDEYGNKTFWKCHDNTKGKAVWKRTGEGSGGGGSHSGAVYLTGQTNFTKASIIIKEGYLK</sequence>
<dbReference type="Proteomes" id="UP001055114">
    <property type="component" value="Unassembled WGS sequence"/>
</dbReference>